<feature type="transmembrane region" description="Helical" evidence="1">
    <location>
        <begin position="27"/>
        <end position="45"/>
    </location>
</feature>
<evidence type="ECO:0000256" key="1">
    <source>
        <dbReference type="SAM" id="Phobius"/>
    </source>
</evidence>
<keyword evidence="3" id="KW-1185">Reference proteome</keyword>
<feature type="transmembrane region" description="Helical" evidence="1">
    <location>
        <begin position="79"/>
        <end position="100"/>
    </location>
</feature>
<evidence type="ECO:0000313" key="2">
    <source>
        <dbReference type="EMBL" id="KAA1257548.1"/>
    </source>
</evidence>
<dbReference type="RefSeq" id="WP_068267559.1">
    <property type="nucleotide sequence ID" value="NZ_LWSK01000220.1"/>
</dbReference>
<reference evidence="2 3" key="1">
    <citation type="submission" date="2019-08" db="EMBL/GenBank/DDBJ databases">
        <title>Deep-cultivation of Planctomycetes and their phenomic and genomic characterization uncovers novel biology.</title>
        <authorList>
            <person name="Wiegand S."/>
            <person name="Jogler M."/>
            <person name="Boedeker C."/>
            <person name="Pinto D."/>
            <person name="Vollmers J."/>
            <person name="Rivas-Marin E."/>
            <person name="Kohn T."/>
            <person name="Peeters S.H."/>
            <person name="Heuer A."/>
            <person name="Rast P."/>
            <person name="Oberbeckmann S."/>
            <person name="Bunk B."/>
            <person name="Jeske O."/>
            <person name="Meyerdierks A."/>
            <person name="Storesund J.E."/>
            <person name="Kallscheuer N."/>
            <person name="Luecker S."/>
            <person name="Lage O.M."/>
            <person name="Pohl T."/>
            <person name="Merkel B.J."/>
            <person name="Hornburger P."/>
            <person name="Mueller R.-W."/>
            <person name="Bruemmer F."/>
            <person name="Labrenz M."/>
            <person name="Spormann A.M."/>
            <person name="Op Den Camp H."/>
            <person name="Overmann J."/>
            <person name="Amann R."/>
            <person name="Jetten M.S.M."/>
            <person name="Mascher T."/>
            <person name="Medema M.H."/>
            <person name="Devos D.P."/>
            <person name="Kaster A.-K."/>
            <person name="Ovreas L."/>
            <person name="Rohde M."/>
            <person name="Galperin M.Y."/>
            <person name="Jogler C."/>
        </authorList>
    </citation>
    <scope>NUCLEOTIDE SEQUENCE [LARGE SCALE GENOMIC DNA]</scope>
    <source>
        <strain evidence="2 3">LF1</strain>
    </source>
</reference>
<dbReference type="OrthoDB" id="10011971at2"/>
<proteinExistence type="predicted"/>
<feature type="transmembrane region" description="Helical" evidence="1">
    <location>
        <begin position="52"/>
        <end position="73"/>
    </location>
</feature>
<dbReference type="EMBL" id="VRLW01000001">
    <property type="protein sequence ID" value="KAA1257548.1"/>
    <property type="molecule type" value="Genomic_DNA"/>
</dbReference>
<keyword evidence="1" id="KW-0812">Transmembrane</keyword>
<evidence type="ECO:0000313" key="3">
    <source>
        <dbReference type="Proteomes" id="UP000322699"/>
    </source>
</evidence>
<sequence>MLTATLAIAVVFSFARLAGFPGVAVTLGLLYFGAPTVAFLVSRYGRSRVVRYRIALAVMLSAVGIAYTIAAILASPATAFGILPGSFFGWLPQVGAIYAIQAVWKSGLRSAGVDPDAENCLPDDG</sequence>
<comment type="caution">
    <text evidence="2">The sequence shown here is derived from an EMBL/GenBank/DDBJ whole genome shotgun (WGS) entry which is preliminary data.</text>
</comment>
<keyword evidence="1" id="KW-0472">Membrane</keyword>
<dbReference type="Proteomes" id="UP000322699">
    <property type="component" value="Unassembled WGS sequence"/>
</dbReference>
<protein>
    <submittedName>
        <fullName evidence="2">Uncharacterized protein</fullName>
    </submittedName>
</protein>
<keyword evidence="1" id="KW-1133">Transmembrane helix</keyword>
<name>A0A5B1C8S7_9BACT</name>
<gene>
    <name evidence="2" type="ORF">LF1_00350</name>
</gene>
<dbReference type="AlphaFoldDB" id="A0A5B1C8S7"/>
<accession>A0A5B1C8S7</accession>
<organism evidence="2 3">
    <name type="scientific">Rubripirellula obstinata</name>
    <dbReference type="NCBI Taxonomy" id="406547"/>
    <lineage>
        <taxon>Bacteria</taxon>
        <taxon>Pseudomonadati</taxon>
        <taxon>Planctomycetota</taxon>
        <taxon>Planctomycetia</taxon>
        <taxon>Pirellulales</taxon>
        <taxon>Pirellulaceae</taxon>
        <taxon>Rubripirellula</taxon>
    </lineage>
</organism>